<keyword evidence="3" id="KW-1185">Reference proteome</keyword>
<evidence type="ECO:0000313" key="2">
    <source>
        <dbReference type="EMBL" id="KAF2717970.1"/>
    </source>
</evidence>
<dbReference type="Proteomes" id="UP000799441">
    <property type="component" value="Unassembled WGS sequence"/>
</dbReference>
<feature type="region of interest" description="Disordered" evidence="1">
    <location>
        <begin position="1"/>
        <end position="43"/>
    </location>
</feature>
<gene>
    <name evidence="2" type="ORF">K431DRAFT_143893</name>
</gene>
<dbReference type="AlphaFoldDB" id="A0A9P4Q1W8"/>
<protein>
    <submittedName>
        <fullName evidence="2">Uncharacterized protein</fullName>
    </submittedName>
</protein>
<organism evidence="2 3">
    <name type="scientific">Polychaeton citri CBS 116435</name>
    <dbReference type="NCBI Taxonomy" id="1314669"/>
    <lineage>
        <taxon>Eukaryota</taxon>
        <taxon>Fungi</taxon>
        <taxon>Dikarya</taxon>
        <taxon>Ascomycota</taxon>
        <taxon>Pezizomycotina</taxon>
        <taxon>Dothideomycetes</taxon>
        <taxon>Dothideomycetidae</taxon>
        <taxon>Capnodiales</taxon>
        <taxon>Capnodiaceae</taxon>
        <taxon>Polychaeton</taxon>
    </lineage>
</organism>
<feature type="compositionally biased region" description="Low complexity" evidence="1">
    <location>
        <begin position="8"/>
        <end position="34"/>
    </location>
</feature>
<comment type="caution">
    <text evidence="2">The sequence shown here is derived from an EMBL/GenBank/DDBJ whole genome shotgun (WGS) entry which is preliminary data.</text>
</comment>
<dbReference type="OrthoDB" id="5289641at2759"/>
<proteinExistence type="predicted"/>
<name>A0A9P4Q1W8_9PEZI</name>
<dbReference type="EMBL" id="MU003833">
    <property type="protein sequence ID" value="KAF2717970.1"/>
    <property type="molecule type" value="Genomic_DNA"/>
</dbReference>
<sequence>MFDQHQEPTSPTLSVTTTGSTTTTATMATPGTTAESSATAAVPEETAMSITGSESGETYFIIDSASNHPLTIREKVPQDELSGVFLGHDGYGGIIARVTRRRSHESFTVRPHRAGGFLLLSPHWWDQLKVICVKEDGVNLERRDVGVTRWHFARVGS</sequence>
<evidence type="ECO:0000256" key="1">
    <source>
        <dbReference type="SAM" id="MobiDB-lite"/>
    </source>
</evidence>
<reference evidence="2" key="1">
    <citation type="journal article" date="2020" name="Stud. Mycol.">
        <title>101 Dothideomycetes genomes: a test case for predicting lifestyles and emergence of pathogens.</title>
        <authorList>
            <person name="Haridas S."/>
            <person name="Albert R."/>
            <person name="Binder M."/>
            <person name="Bloem J."/>
            <person name="Labutti K."/>
            <person name="Salamov A."/>
            <person name="Andreopoulos B."/>
            <person name="Baker S."/>
            <person name="Barry K."/>
            <person name="Bills G."/>
            <person name="Bluhm B."/>
            <person name="Cannon C."/>
            <person name="Castanera R."/>
            <person name="Culley D."/>
            <person name="Daum C."/>
            <person name="Ezra D."/>
            <person name="Gonzalez J."/>
            <person name="Henrissat B."/>
            <person name="Kuo A."/>
            <person name="Liang C."/>
            <person name="Lipzen A."/>
            <person name="Lutzoni F."/>
            <person name="Magnuson J."/>
            <person name="Mondo S."/>
            <person name="Nolan M."/>
            <person name="Ohm R."/>
            <person name="Pangilinan J."/>
            <person name="Park H.-J."/>
            <person name="Ramirez L."/>
            <person name="Alfaro M."/>
            <person name="Sun H."/>
            <person name="Tritt A."/>
            <person name="Yoshinaga Y."/>
            <person name="Zwiers L.-H."/>
            <person name="Turgeon B."/>
            <person name="Goodwin S."/>
            <person name="Spatafora J."/>
            <person name="Crous P."/>
            <person name="Grigoriev I."/>
        </authorList>
    </citation>
    <scope>NUCLEOTIDE SEQUENCE</scope>
    <source>
        <strain evidence="2">CBS 116435</strain>
    </source>
</reference>
<accession>A0A9P4Q1W8</accession>
<evidence type="ECO:0000313" key="3">
    <source>
        <dbReference type="Proteomes" id="UP000799441"/>
    </source>
</evidence>